<feature type="compositionally biased region" description="Pro residues" evidence="1">
    <location>
        <begin position="654"/>
        <end position="668"/>
    </location>
</feature>
<feature type="compositionally biased region" description="Pro residues" evidence="1">
    <location>
        <begin position="835"/>
        <end position="849"/>
    </location>
</feature>
<gene>
    <name evidence="2" type="ORF">L5515_017514</name>
</gene>
<dbReference type="AlphaFoldDB" id="A0AAE9JQY7"/>
<proteinExistence type="predicted"/>
<feature type="compositionally biased region" description="Polar residues" evidence="1">
    <location>
        <begin position="1"/>
        <end position="22"/>
    </location>
</feature>
<evidence type="ECO:0000256" key="1">
    <source>
        <dbReference type="SAM" id="MobiDB-lite"/>
    </source>
</evidence>
<accession>A0AAE9JQY7</accession>
<feature type="region of interest" description="Disordered" evidence="1">
    <location>
        <begin position="344"/>
        <end position="393"/>
    </location>
</feature>
<feature type="compositionally biased region" description="Basic and acidic residues" evidence="1">
    <location>
        <begin position="476"/>
        <end position="505"/>
    </location>
</feature>
<feature type="region of interest" description="Disordered" evidence="1">
    <location>
        <begin position="39"/>
        <end position="93"/>
    </location>
</feature>
<feature type="compositionally biased region" description="Polar residues" evidence="1">
    <location>
        <begin position="707"/>
        <end position="737"/>
    </location>
</feature>
<feature type="compositionally biased region" description="Polar residues" evidence="1">
    <location>
        <begin position="748"/>
        <end position="768"/>
    </location>
</feature>
<feature type="compositionally biased region" description="Polar residues" evidence="1">
    <location>
        <begin position="823"/>
        <end position="834"/>
    </location>
</feature>
<feature type="region of interest" description="Disordered" evidence="1">
    <location>
        <begin position="1"/>
        <end position="26"/>
    </location>
</feature>
<feature type="region of interest" description="Disordered" evidence="1">
    <location>
        <begin position="461"/>
        <end position="524"/>
    </location>
</feature>
<feature type="region of interest" description="Disordered" evidence="1">
    <location>
        <begin position="648"/>
        <end position="673"/>
    </location>
</feature>
<reference evidence="2 3" key="1">
    <citation type="submission" date="2022-04" db="EMBL/GenBank/DDBJ databases">
        <title>Chromosome-level reference genomes for two strains of Caenorhabditis briggsae: an improved platform for comparative genomics.</title>
        <authorList>
            <person name="Stevens L."/>
            <person name="Andersen E."/>
        </authorList>
    </citation>
    <scope>NUCLEOTIDE SEQUENCE [LARGE SCALE GENOMIC DNA]</scope>
    <source>
        <strain evidence="2">VX34</strain>
        <tissue evidence="2">Whole-organism</tissue>
    </source>
</reference>
<keyword evidence="3" id="KW-1185">Reference proteome</keyword>
<name>A0AAE9JQY7_CAEBR</name>
<dbReference type="EMBL" id="CP092625">
    <property type="protein sequence ID" value="UMM41098.1"/>
    <property type="molecule type" value="Genomic_DNA"/>
</dbReference>
<feature type="region of interest" description="Disordered" evidence="1">
    <location>
        <begin position="110"/>
        <end position="137"/>
    </location>
</feature>
<protein>
    <submittedName>
        <fullName evidence="2">Uncharacterized protein</fullName>
    </submittedName>
</protein>
<feature type="compositionally biased region" description="Polar residues" evidence="1">
    <location>
        <begin position="373"/>
        <end position="391"/>
    </location>
</feature>
<feature type="region of interest" description="Disordered" evidence="1">
    <location>
        <begin position="415"/>
        <end position="449"/>
    </location>
</feature>
<feature type="compositionally biased region" description="Basic residues" evidence="1">
    <location>
        <begin position="352"/>
        <end position="368"/>
    </location>
</feature>
<feature type="compositionally biased region" description="Basic and acidic residues" evidence="1">
    <location>
        <begin position="433"/>
        <end position="442"/>
    </location>
</feature>
<evidence type="ECO:0000313" key="3">
    <source>
        <dbReference type="Proteomes" id="UP000829354"/>
    </source>
</evidence>
<organism evidence="2 3">
    <name type="scientific">Caenorhabditis briggsae</name>
    <dbReference type="NCBI Taxonomy" id="6238"/>
    <lineage>
        <taxon>Eukaryota</taxon>
        <taxon>Metazoa</taxon>
        <taxon>Ecdysozoa</taxon>
        <taxon>Nematoda</taxon>
        <taxon>Chromadorea</taxon>
        <taxon>Rhabditida</taxon>
        <taxon>Rhabditina</taxon>
        <taxon>Rhabditomorpha</taxon>
        <taxon>Rhabditoidea</taxon>
        <taxon>Rhabditidae</taxon>
        <taxon>Peloderinae</taxon>
        <taxon>Caenorhabditis</taxon>
    </lineage>
</organism>
<evidence type="ECO:0000313" key="2">
    <source>
        <dbReference type="EMBL" id="UMM41098.1"/>
    </source>
</evidence>
<feature type="region of interest" description="Disordered" evidence="1">
    <location>
        <begin position="704"/>
        <end position="768"/>
    </location>
</feature>
<dbReference type="Proteomes" id="UP000829354">
    <property type="component" value="Chromosome X"/>
</dbReference>
<feature type="compositionally biased region" description="Low complexity" evidence="1">
    <location>
        <begin position="466"/>
        <end position="475"/>
    </location>
</feature>
<feature type="compositionally biased region" description="Polar residues" evidence="1">
    <location>
        <begin position="420"/>
        <end position="432"/>
    </location>
</feature>
<feature type="region of interest" description="Disordered" evidence="1">
    <location>
        <begin position="908"/>
        <end position="961"/>
    </location>
</feature>
<feature type="region of interest" description="Disordered" evidence="1">
    <location>
        <begin position="823"/>
        <end position="854"/>
    </location>
</feature>
<sequence>MPSGSSALQSGTLKETMANGQLESEVRIQEAEGEIFLVQSMSRGIQEPQPPNPKDGSIFPTSSKKRRLDKGEDAGHQPGPSFLPARKHDEDEKMPENDLLETAIVPMVSRRVTRSQKPTEYEDSESTTPTPTPHQVAKNLGEKYKNNRKIKHVKKGETCLICIQHRGFRAECEKKHSDVEKKLEADLQRLLPDKEEVEITLVEKVLRYLKSRYRNEVGILKEVHIRCMIVEGHKLNFYDSQEKERKFEEETARFEKTIRHDSLLNALNKLMEKIEGDTSPLRECIERNVAFCMYCNTEKREKCKDAHRLTLGQYAANEVERSLSGSWRSVEHVIEKLRDQQRIYKKNLDKSRNRRNRRNASRKRKSDKRPKQYQESQPPSAPTPSHQMQSCQDHRVDNVPAQEFELDADEYNFETGFKEPSTSSRTAGTSRFNDPHHDHREDDVVDQGYEYDEDEYDFEIGYKEPSTSSRTAETSRSNDPHQDHREDNVADQGDKEAEDIPREVDEQISEANQLENKGGDEAPAEASNHFIWNAREFEKGSLAEPEECVITANTLETREQPEGNKSDSNDVHRVHHQDEVNEVVEDSPEVVKSNDRQRYIDSEVAGINESPRDASGSEKGANEYGICRLVVEDIIDNEQDTMALSTTITSNPQPELPNHPQQPSPPQHLQPSCHTAQEWNYEDVLNEVLKDKPLLAKAIKVYREQRGQSTSTSSPDQQITGSSATGTRSSDQPTPASVSEVKREMNRRQGSVPTSVAAAQNAGPSTARGSSIASILSVVEHFGPDDYDSGLGSPRGARGTEEVADISRYRRFFVNDIMDSKQDTMASSTISNPQPELPNHPQQPSPPQHLQPSCHTAQEWNYEDVLNESNVVNQRQRRLLTFRLHNINISSLHNISRSTLMVITTRLKKDAPGPSRKAIRRAANNNQRRRRRRGNNDSGTTSESDPMENEFSDEQSNSFMN</sequence>